<dbReference type="RefSeq" id="WP_184192536.1">
    <property type="nucleotide sequence ID" value="NZ_JACHGW010000001.1"/>
</dbReference>
<dbReference type="AlphaFoldDB" id="A0A7W9SN51"/>
<organism evidence="1 2">
    <name type="scientific">Armatimonas rosea</name>
    <dbReference type="NCBI Taxonomy" id="685828"/>
    <lineage>
        <taxon>Bacteria</taxon>
        <taxon>Bacillati</taxon>
        <taxon>Armatimonadota</taxon>
        <taxon>Armatimonadia</taxon>
        <taxon>Armatimonadales</taxon>
        <taxon>Armatimonadaceae</taxon>
        <taxon>Armatimonas</taxon>
    </lineage>
</organism>
<sequence>MRVYLVQRRHWEFNDDYYGVTQKEPLKAFQSAEDAGFYRDQCEHTERRRIEQEGIDPGYSGTNPFLVFDPQEAPNAEPVLSSLPEEELVAWLQSQGLPCPAKHPEEYGFYEDNWWASFLQASTTEQRDAFWDRLDYVQLFEVVEVELEDT</sequence>
<reference evidence="1 2" key="1">
    <citation type="submission" date="2020-08" db="EMBL/GenBank/DDBJ databases">
        <title>Genomic Encyclopedia of Type Strains, Phase IV (KMG-IV): sequencing the most valuable type-strain genomes for metagenomic binning, comparative biology and taxonomic classification.</title>
        <authorList>
            <person name="Goeker M."/>
        </authorList>
    </citation>
    <scope>NUCLEOTIDE SEQUENCE [LARGE SCALE GENOMIC DNA]</scope>
    <source>
        <strain evidence="1 2">DSM 23562</strain>
    </source>
</reference>
<gene>
    <name evidence="1" type="ORF">HNQ39_000676</name>
</gene>
<dbReference type="EMBL" id="JACHGW010000001">
    <property type="protein sequence ID" value="MBB6048914.1"/>
    <property type="molecule type" value="Genomic_DNA"/>
</dbReference>
<dbReference type="Proteomes" id="UP000520814">
    <property type="component" value="Unassembled WGS sequence"/>
</dbReference>
<accession>A0A7W9SN51</accession>
<evidence type="ECO:0000313" key="2">
    <source>
        <dbReference type="Proteomes" id="UP000520814"/>
    </source>
</evidence>
<evidence type="ECO:0000313" key="1">
    <source>
        <dbReference type="EMBL" id="MBB6048914.1"/>
    </source>
</evidence>
<comment type="caution">
    <text evidence="1">The sequence shown here is derived from an EMBL/GenBank/DDBJ whole genome shotgun (WGS) entry which is preliminary data.</text>
</comment>
<protein>
    <submittedName>
        <fullName evidence="1">Uncharacterized protein</fullName>
    </submittedName>
</protein>
<keyword evidence="2" id="KW-1185">Reference proteome</keyword>
<proteinExistence type="predicted"/>
<name>A0A7W9SN51_ARMRO</name>